<sequence length="335" mass="33344">MRILLLGSTGFIGGHTAERLRALADVRLLLGGRNLGSDLEADLTADPDVLESALRLAAPDVVVNCAGLVAGSAVRLTDVNARGPAALCEAMRDTVPGARLVHLGSAAEYGPCVPGEPVAESAATRPLGPYGATKLAGTVAVTASGVDAVVLRVFNPVGPGAPSSGLAGRLAAELRRAGERGRVRVGDLSAHRDFVDVRDVADAVAAAVTAEEPLPPVVNIGSGQPARVRELASLLIEAAGFTGQLDEAGDGSARSAAVPWQAADISAARIALGWRPRRALAESVADLWHAAVAGGGTGGGTGRGASAGAGRRPGVSTGSDTGPGTGSVREAIGPA</sequence>
<dbReference type="Proteomes" id="UP001163878">
    <property type="component" value="Chromosome"/>
</dbReference>
<dbReference type="EMBL" id="CP107567">
    <property type="protein sequence ID" value="UYQ65902.1"/>
    <property type="molecule type" value="Genomic_DNA"/>
</dbReference>
<dbReference type="SUPFAM" id="SSF51735">
    <property type="entry name" value="NAD(P)-binding Rossmann-fold domains"/>
    <property type="match status" value="1"/>
</dbReference>
<gene>
    <name evidence="3" type="ORF">OGH68_33560</name>
</gene>
<dbReference type="Gene3D" id="3.40.50.720">
    <property type="entry name" value="NAD(P)-binding Rossmann-like Domain"/>
    <property type="match status" value="1"/>
</dbReference>
<evidence type="ECO:0000259" key="2">
    <source>
        <dbReference type="Pfam" id="PF01370"/>
    </source>
</evidence>
<evidence type="ECO:0000313" key="4">
    <source>
        <dbReference type="Proteomes" id="UP001163878"/>
    </source>
</evidence>
<evidence type="ECO:0000313" key="3">
    <source>
        <dbReference type="EMBL" id="UYQ65902.1"/>
    </source>
</evidence>
<feature type="domain" description="NAD-dependent epimerase/dehydratase" evidence="2">
    <location>
        <begin position="3"/>
        <end position="221"/>
    </location>
</feature>
<name>A0ABY6IJ25_STRPE</name>
<dbReference type="InterPro" id="IPR001509">
    <property type="entry name" value="Epimerase_deHydtase"/>
</dbReference>
<dbReference type="InterPro" id="IPR050177">
    <property type="entry name" value="Lipid_A_modif_metabolic_enz"/>
</dbReference>
<dbReference type="InterPro" id="IPR036291">
    <property type="entry name" value="NAD(P)-bd_dom_sf"/>
</dbReference>
<feature type="compositionally biased region" description="Low complexity" evidence="1">
    <location>
        <begin position="308"/>
        <end position="328"/>
    </location>
</feature>
<feature type="region of interest" description="Disordered" evidence="1">
    <location>
        <begin position="294"/>
        <end position="335"/>
    </location>
</feature>
<evidence type="ECO:0000256" key="1">
    <source>
        <dbReference type="SAM" id="MobiDB-lite"/>
    </source>
</evidence>
<dbReference type="PANTHER" id="PTHR43245">
    <property type="entry name" value="BIFUNCTIONAL POLYMYXIN RESISTANCE PROTEIN ARNA"/>
    <property type="match status" value="1"/>
</dbReference>
<accession>A0ABY6IJ25</accession>
<proteinExistence type="predicted"/>
<organism evidence="3 4">
    <name type="scientific">Streptomyces peucetius</name>
    <dbReference type="NCBI Taxonomy" id="1950"/>
    <lineage>
        <taxon>Bacteria</taxon>
        <taxon>Bacillati</taxon>
        <taxon>Actinomycetota</taxon>
        <taxon>Actinomycetes</taxon>
        <taxon>Kitasatosporales</taxon>
        <taxon>Streptomycetaceae</taxon>
        <taxon>Streptomyces</taxon>
    </lineage>
</organism>
<keyword evidence="4" id="KW-1185">Reference proteome</keyword>
<reference evidence="3" key="1">
    <citation type="submission" date="2022-10" db="EMBL/GenBank/DDBJ databases">
        <title>Cytochrome P450 Catalyzes Benzene Ring Formation in the Biosynthesis of Trialkyl-Substituted Aromatic Polyketides.</title>
        <authorList>
            <person name="Zhao E."/>
            <person name="Ge H."/>
        </authorList>
    </citation>
    <scope>NUCLEOTIDE SEQUENCE</scope>
    <source>
        <strain evidence="3">NA0869</strain>
    </source>
</reference>
<feature type="compositionally biased region" description="Gly residues" evidence="1">
    <location>
        <begin position="294"/>
        <end position="307"/>
    </location>
</feature>
<dbReference type="Pfam" id="PF01370">
    <property type="entry name" value="Epimerase"/>
    <property type="match status" value="1"/>
</dbReference>
<protein>
    <submittedName>
        <fullName evidence="3">NAD(P)-dependent oxidoreductase</fullName>
    </submittedName>
</protein>
<dbReference type="RefSeq" id="WP_264249227.1">
    <property type="nucleotide sequence ID" value="NZ_CP107567.1"/>
</dbReference>
<dbReference type="PANTHER" id="PTHR43245:SF13">
    <property type="entry name" value="UDP-D-APIOSE_UDP-D-XYLOSE SYNTHASE 2"/>
    <property type="match status" value="1"/>
</dbReference>